<dbReference type="EMBL" id="JARJCN010000113">
    <property type="protein sequence ID" value="KAJ7073468.1"/>
    <property type="molecule type" value="Genomic_DNA"/>
</dbReference>
<feature type="compositionally biased region" description="Acidic residues" evidence="1">
    <location>
        <begin position="73"/>
        <end position="86"/>
    </location>
</feature>
<evidence type="ECO:0000256" key="1">
    <source>
        <dbReference type="SAM" id="MobiDB-lite"/>
    </source>
</evidence>
<feature type="region of interest" description="Disordered" evidence="1">
    <location>
        <begin position="1"/>
        <end position="208"/>
    </location>
</feature>
<protein>
    <submittedName>
        <fullName evidence="2">Uncharacterized protein</fullName>
    </submittedName>
</protein>
<feature type="compositionally biased region" description="Low complexity" evidence="1">
    <location>
        <begin position="185"/>
        <end position="194"/>
    </location>
</feature>
<proteinExistence type="predicted"/>
<feature type="compositionally biased region" description="Polar residues" evidence="1">
    <location>
        <begin position="56"/>
        <end position="69"/>
    </location>
</feature>
<reference evidence="2" key="1">
    <citation type="submission" date="2023-03" db="EMBL/GenBank/DDBJ databases">
        <title>Massive genome expansion in bonnet fungi (Mycena s.s.) driven by repeated elements and novel gene families across ecological guilds.</title>
        <authorList>
            <consortium name="Lawrence Berkeley National Laboratory"/>
            <person name="Harder C.B."/>
            <person name="Miyauchi S."/>
            <person name="Viragh M."/>
            <person name="Kuo A."/>
            <person name="Thoen E."/>
            <person name="Andreopoulos B."/>
            <person name="Lu D."/>
            <person name="Skrede I."/>
            <person name="Drula E."/>
            <person name="Henrissat B."/>
            <person name="Morin E."/>
            <person name="Kohler A."/>
            <person name="Barry K."/>
            <person name="LaButti K."/>
            <person name="Morin E."/>
            <person name="Salamov A."/>
            <person name="Lipzen A."/>
            <person name="Mereny Z."/>
            <person name="Hegedus B."/>
            <person name="Baldrian P."/>
            <person name="Stursova M."/>
            <person name="Weitz H."/>
            <person name="Taylor A."/>
            <person name="Grigoriev I.V."/>
            <person name="Nagy L.G."/>
            <person name="Martin F."/>
            <person name="Kauserud H."/>
        </authorList>
    </citation>
    <scope>NUCLEOTIDE SEQUENCE</scope>
    <source>
        <strain evidence="2">CBHHK173m</strain>
    </source>
</reference>
<gene>
    <name evidence="2" type="ORF">B0H15DRAFT_806722</name>
</gene>
<feature type="compositionally biased region" description="Basic and acidic residues" evidence="1">
    <location>
        <begin position="25"/>
        <end position="39"/>
    </location>
</feature>
<organism evidence="2 3">
    <name type="scientific">Mycena belliarum</name>
    <dbReference type="NCBI Taxonomy" id="1033014"/>
    <lineage>
        <taxon>Eukaryota</taxon>
        <taxon>Fungi</taxon>
        <taxon>Dikarya</taxon>
        <taxon>Basidiomycota</taxon>
        <taxon>Agaricomycotina</taxon>
        <taxon>Agaricomycetes</taxon>
        <taxon>Agaricomycetidae</taxon>
        <taxon>Agaricales</taxon>
        <taxon>Marasmiineae</taxon>
        <taxon>Mycenaceae</taxon>
        <taxon>Mycena</taxon>
    </lineage>
</organism>
<evidence type="ECO:0000313" key="3">
    <source>
        <dbReference type="Proteomes" id="UP001222325"/>
    </source>
</evidence>
<accession>A0AAD6XLT8</accession>
<name>A0AAD6XLT8_9AGAR</name>
<comment type="caution">
    <text evidence="2">The sequence shown here is derived from an EMBL/GenBank/DDBJ whole genome shotgun (WGS) entry which is preliminary data.</text>
</comment>
<sequence length="241" mass="25216">MAPGSGDEATTRRVDGGFESSNLHADPDAQRMSDSEGRGRTLKRSRSPVPARLTSRKSSAYSPHKTSAPNGEPDSESEEGMLDDADASAVEAPATPPSKRRRLSILSPSSDASHAHSFDTGLPSPPRSPGSPLHPTELNVDLLAPPKCDAPHPRTRAASPLRIQQPTPPTTPLKFGSAHADGDADAQPDAGADPLPDPFPDPDLPSLDLPALLDAAHATQDLIAHALREVEMLAGELANAN</sequence>
<dbReference type="AlphaFoldDB" id="A0AAD6XLT8"/>
<keyword evidence="3" id="KW-1185">Reference proteome</keyword>
<dbReference type="Proteomes" id="UP001222325">
    <property type="component" value="Unassembled WGS sequence"/>
</dbReference>
<evidence type="ECO:0000313" key="2">
    <source>
        <dbReference type="EMBL" id="KAJ7073468.1"/>
    </source>
</evidence>